<accession>A0ABZ1KJC0</accession>
<proteinExistence type="predicted"/>
<dbReference type="InterPro" id="IPR016181">
    <property type="entry name" value="Acyl_CoA_acyltransferase"/>
</dbReference>
<evidence type="ECO:0000313" key="1">
    <source>
        <dbReference type="EMBL" id="WTQ80719.1"/>
    </source>
</evidence>
<dbReference type="Proteomes" id="UP001622557">
    <property type="component" value="Chromosome"/>
</dbReference>
<dbReference type="SUPFAM" id="SSF55729">
    <property type="entry name" value="Acyl-CoA N-acyltransferases (Nat)"/>
    <property type="match status" value="1"/>
</dbReference>
<name>A0ABZ1KJC0_STRAH</name>
<organism evidence="1 2">
    <name type="scientific">Streptomyces achromogenes</name>
    <dbReference type="NCBI Taxonomy" id="67255"/>
    <lineage>
        <taxon>Bacteria</taxon>
        <taxon>Bacillati</taxon>
        <taxon>Actinomycetota</taxon>
        <taxon>Actinomycetes</taxon>
        <taxon>Kitasatosporales</taxon>
        <taxon>Streptomycetaceae</taxon>
        <taxon>Streptomyces</taxon>
    </lineage>
</organism>
<dbReference type="EMBL" id="CP108164">
    <property type="protein sequence ID" value="WTQ80719.1"/>
    <property type="molecule type" value="Genomic_DNA"/>
</dbReference>
<sequence>MFQPQWGGNEGYYGYVMEDGDEVVGFLGTLFTERDVQGRRHKFCEIHSWFVKDEYRNESLKLFLPVMSIRKATLLNYTPTQTVYDISKKFGWEDLETQILQFLPVPTLRVLGAGYRIEARKQVIVQHLDEADRKIFLDHENLDCRHYLITRRGSTEYLYVIVKKLRLHKYIPFGRILYASNKPMLLDAIDGLRMRLCRRLGLAFVVIDHAELADLLHQRGTPAFTRVVKREVPSQYKSRDLKAEDIGPALYTLPLLIGYRLH</sequence>
<gene>
    <name evidence="1" type="ORF">OG350_10490</name>
</gene>
<reference evidence="1 2" key="1">
    <citation type="submission" date="2022-10" db="EMBL/GenBank/DDBJ databases">
        <title>The complete genomes of actinobacterial strains from the NBC collection.</title>
        <authorList>
            <person name="Joergensen T.S."/>
            <person name="Alvarez Arevalo M."/>
            <person name="Sterndorff E.B."/>
            <person name="Faurdal D."/>
            <person name="Vuksanovic O."/>
            <person name="Mourched A.-S."/>
            <person name="Charusanti P."/>
            <person name="Shaw S."/>
            <person name="Blin K."/>
            <person name="Weber T."/>
        </authorList>
    </citation>
    <scope>NUCLEOTIDE SEQUENCE [LARGE SCALE GENOMIC DNA]</scope>
    <source>
        <strain evidence="1 2">NBC_00156</strain>
    </source>
</reference>
<protein>
    <recommendedName>
        <fullName evidence="3">YitH acetyltransferase (GNAT) domain-containing protein</fullName>
    </recommendedName>
</protein>
<keyword evidence="2" id="KW-1185">Reference proteome</keyword>
<evidence type="ECO:0008006" key="3">
    <source>
        <dbReference type="Google" id="ProtNLM"/>
    </source>
</evidence>
<evidence type="ECO:0000313" key="2">
    <source>
        <dbReference type="Proteomes" id="UP001622557"/>
    </source>
</evidence>